<evidence type="ECO:0000313" key="3">
    <source>
        <dbReference type="Proteomes" id="UP000253941"/>
    </source>
</evidence>
<dbReference type="Pfam" id="PF20043">
    <property type="entry name" value="DUF6445"/>
    <property type="match status" value="1"/>
</dbReference>
<evidence type="ECO:0008006" key="4">
    <source>
        <dbReference type="Google" id="ProtNLM"/>
    </source>
</evidence>
<protein>
    <recommendedName>
        <fullName evidence="4">Phytanoyl-CoA dioxygenase</fullName>
    </recommendedName>
</protein>
<evidence type="ECO:0000313" key="2">
    <source>
        <dbReference type="EMBL" id="RDD61747.1"/>
    </source>
</evidence>
<dbReference type="AlphaFoldDB" id="A0A369TC57"/>
<keyword evidence="3" id="KW-1185">Reference proteome</keyword>
<dbReference type="EMBL" id="QPMH01000009">
    <property type="protein sequence ID" value="RDD61747.1"/>
    <property type="molecule type" value="Genomic_DNA"/>
</dbReference>
<dbReference type="SUPFAM" id="SSF51197">
    <property type="entry name" value="Clavaminate synthase-like"/>
    <property type="match status" value="1"/>
</dbReference>
<accession>A0A369TC57</accession>
<feature type="region of interest" description="Disordered" evidence="1">
    <location>
        <begin position="22"/>
        <end position="43"/>
    </location>
</feature>
<organism evidence="2 3">
    <name type="scientific">Ferruginivarius sediminum</name>
    <dbReference type="NCBI Taxonomy" id="2661937"/>
    <lineage>
        <taxon>Bacteria</taxon>
        <taxon>Pseudomonadati</taxon>
        <taxon>Pseudomonadota</taxon>
        <taxon>Alphaproteobacteria</taxon>
        <taxon>Rhodospirillales</taxon>
        <taxon>Rhodospirillaceae</taxon>
        <taxon>Ferruginivarius</taxon>
    </lineage>
</organism>
<comment type="caution">
    <text evidence="2">The sequence shown here is derived from an EMBL/GenBank/DDBJ whole genome shotgun (WGS) entry which is preliminary data.</text>
</comment>
<gene>
    <name evidence="2" type="ORF">DRB17_11165</name>
</gene>
<dbReference type="Proteomes" id="UP000253941">
    <property type="component" value="Unassembled WGS sequence"/>
</dbReference>
<dbReference type="InterPro" id="IPR045617">
    <property type="entry name" value="DUF6445"/>
</dbReference>
<evidence type="ECO:0000256" key="1">
    <source>
        <dbReference type="SAM" id="MobiDB-lite"/>
    </source>
</evidence>
<name>A0A369TC57_9PROT</name>
<proteinExistence type="predicted"/>
<dbReference type="RefSeq" id="WP_114582289.1">
    <property type="nucleotide sequence ID" value="NZ_QPMH01000009.1"/>
</dbReference>
<sequence length="207" mass="23335">MFKSLVVVDDFYPNPHAVRKTALQADYPEPEGEKRYPGRNSARKFPVQGMDSIVSQVAGERVEGIKHPGSPHTRFRITLAGEEGRYMAHVDPTPPLIVVGIVYLTLPEHCQGGTAFFRHRGLDSDTAPQTKEELENACGVEDIPSLLKKDGRDPEQWEHLMTVPMRFNRAIFYRPWLWHSAGPPFGDSIENGRLVQLLNFVPEGHPQ</sequence>
<reference evidence="2 3" key="1">
    <citation type="submission" date="2018-07" db="EMBL/GenBank/DDBJ databases">
        <title>Venubactetium sediminum gen. nov., sp. nov., isolated from a marine solar saltern.</title>
        <authorList>
            <person name="Wang S."/>
        </authorList>
    </citation>
    <scope>NUCLEOTIDE SEQUENCE [LARGE SCALE GENOMIC DNA]</scope>
    <source>
        <strain evidence="2 3">WD2A32</strain>
    </source>
</reference>